<feature type="region of interest" description="Disordered" evidence="1">
    <location>
        <begin position="58"/>
        <end position="81"/>
    </location>
</feature>
<dbReference type="Proteomes" id="UP001602058">
    <property type="component" value="Unassembled WGS sequence"/>
</dbReference>
<dbReference type="RefSeq" id="WP_351083642.1">
    <property type="nucleotide sequence ID" value="NZ_JBEOZG010000022.1"/>
</dbReference>
<gene>
    <name evidence="2" type="ORF">ACFY1D_04635</name>
</gene>
<proteinExistence type="predicted"/>
<evidence type="ECO:0000313" key="3">
    <source>
        <dbReference type="Proteomes" id="UP001602058"/>
    </source>
</evidence>
<dbReference type="EMBL" id="JBIAWJ010000002">
    <property type="protein sequence ID" value="MFF4520734.1"/>
    <property type="molecule type" value="Genomic_DNA"/>
</dbReference>
<sequence>MKRAGVVGLDPLQRLLARRLPAEEAAVDDQLATEASPQLLHQFTVSWMSISGEIRSPTRSAPTAVATAVTTSTTMRAPPTW</sequence>
<accession>A0ABW6UBJ0</accession>
<organism evidence="2 3">
    <name type="scientific">Streptomyces bluensis</name>
    <dbReference type="NCBI Taxonomy" id="33897"/>
    <lineage>
        <taxon>Bacteria</taxon>
        <taxon>Bacillati</taxon>
        <taxon>Actinomycetota</taxon>
        <taxon>Actinomycetes</taxon>
        <taxon>Kitasatosporales</taxon>
        <taxon>Streptomycetaceae</taxon>
        <taxon>Streptomyces</taxon>
    </lineage>
</organism>
<comment type="caution">
    <text evidence="2">The sequence shown here is derived from an EMBL/GenBank/DDBJ whole genome shotgun (WGS) entry which is preliminary data.</text>
</comment>
<keyword evidence="3" id="KW-1185">Reference proteome</keyword>
<evidence type="ECO:0000256" key="1">
    <source>
        <dbReference type="SAM" id="MobiDB-lite"/>
    </source>
</evidence>
<reference evidence="2 3" key="1">
    <citation type="submission" date="2024-10" db="EMBL/GenBank/DDBJ databases">
        <title>The Natural Products Discovery Center: Release of the First 8490 Sequenced Strains for Exploring Actinobacteria Biosynthetic Diversity.</title>
        <authorList>
            <person name="Kalkreuter E."/>
            <person name="Kautsar S.A."/>
            <person name="Yang D."/>
            <person name="Bader C.D."/>
            <person name="Teijaro C.N."/>
            <person name="Fluegel L."/>
            <person name="Davis C.M."/>
            <person name="Simpson J.R."/>
            <person name="Lauterbach L."/>
            <person name="Steele A.D."/>
            <person name="Gui C."/>
            <person name="Meng S."/>
            <person name="Li G."/>
            <person name="Viehrig K."/>
            <person name="Ye F."/>
            <person name="Su P."/>
            <person name="Kiefer A.F."/>
            <person name="Nichols A."/>
            <person name="Cepeda A.J."/>
            <person name="Yan W."/>
            <person name="Fan B."/>
            <person name="Jiang Y."/>
            <person name="Adhikari A."/>
            <person name="Zheng C.-J."/>
            <person name="Schuster L."/>
            <person name="Cowan T.M."/>
            <person name="Smanski M.J."/>
            <person name="Chevrette M.G."/>
            <person name="De Carvalho L.P.S."/>
            <person name="Shen B."/>
        </authorList>
    </citation>
    <scope>NUCLEOTIDE SEQUENCE [LARGE SCALE GENOMIC DNA]</scope>
    <source>
        <strain evidence="2 3">NPDC001390</strain>
    </source>
</reference>
<protein>
    <submittedName>
        <fullName evidence="2">Uncharacterized protein</fullName>
    </submittedName>
</protein>
<name>A0ABW6UBJ0_9ACTN</name>
<evidence type="ECO:0000313" key="2">
    <source>
        <dbReference type="EMBL" id="MFF4520734.1"/>
    </source>
</evidence>